<dbReference type="PANTHER" id="PTHR37461:SF1">
    <property type="entry name" value="ANTI-SIGMA-K FACTOR RSKA"/>
    <property type="match status" value="1"/>
</dbReference>
<dbReference type="AlphaFoldDB" id="W6RPE2"/>
<dbReference type="Proteomes" id="UP000019443">
    <property type="component" value="Chromosome"/>
</dbReference>
<dbReference type="eggNOG" id="COG5343">
    <property type="taxonomic scope" value="Bacteria"/>
</dbReference>
<dbReference type="InterPro" id="IPR018764">
    <property type="entry name" value="RskA_C"/>
</dbReference>
<dbReference type="PATRIC" id="fig|348824.6.peg.549"/>
<dbReference type="HOGENOM" id="CLU_075065_0_0_5"/>
<keyword evidence="4" id="KW-1185">Reference proteome</keyword>
<reference evidence="3" key="1">
    <citation type="submission" date="2013-11" db="EMBL/GenBank/DDBJ databases">
        <title>Draft genome sequence of the broad-host-range Rhizobium sp. LPU83 strain, a member of the low-genetic diversity Oregon-like Rhizobium sp. group.</title>
        <authorList>
            <person name="Wibberg D."/>
            <person name="Puehler A."/>
            <person name="Schlueter A."/>
        </authorList>
    </citation>
    <scope>NUCLEOTIDE SEQUENCE [LARGE SCALE GENOMIC DNA]</scope>
    <source>
        <strain evidence="3">LPU83</strain>
    </source>
</reference>
<dbReference type="PANTHER" id="PTHR37461">
    <property type="entry name" value="ANTI-SIGMA-K FACTOR RSKA"/>
    <property type="match status" value="1"/>
</dbReference>
<protein>
    <submittedName>
        <fullName evidence="3">Conserved protein</fullName>
    </submittedName>
</protein>
<gene>
    <name evidence="3" type="ORF">LPU83_0518</name>
</gene>
<dbReference type="EMBL" id="HG916852">
    <property type="protein sequence ID" value="CDM56201.1"/>
    <property type="molecule type" value="Genomic_DNA"/>
</dbReference>
<name>W6RPE2_9HYPH</name>
<dbReference type="GO" id="GO:0016989">
    <property type="term" value="F:sigma factor antagonist activity"/>
    <property type="evidence" value="ECO:0007669"/>
    <property type="project" value="TreeGrafter"/>
</dbReference>
<sequence length="254" mass="27244">MAASQPFETERVHGTMTSPDQSKGGRSRDEVLAGEYVLGVLSFKDRRVVEERMRRDRQFAAIVSRWETNLSAFNDDYDVVSPGQETFKQIEERLFGSPEATAAPARGLWASIVFWRCLALVSLLMTVGALTIATVVVAPPQTSAPLVAELTAANSQVNLLASYERRSGKLKIVPVATGKPEEKSLELWLVPASGAPRSLGLFPPDQAGELVIPAEMRGSIDEGATLAVSLEPFGGSPTGQVTGPIVASGTAHRR</sequence>
<feature type="region of interest" description="Disordered" evidence="1">
    <location>
        <begin position="1"/>
        <end position="28"/>
    </location>
</feature>
<evidence type="ECO:0000259" key="2">
    <source>
        <dbReference type="Pfam" id="PF10099"/>
    </source>
</evidence>
<dbReference type="InterPro" id="IPR051474">
    <property type="entry name" value="Anti-sigma-K/W_factor"/>
</dbReference>
<organism evidence="3 4">
    <name type="scientific">Rhizobium favelukesii</name>
    <dbReference type="NCBI Taxonomy" id="348824"/>
    <lineage>
        <taxon>Bacteria</taxon>
        <taxon>Pseudomonadati</taxon>
        <taxon>Pseudomonadota</taxon>
        <taxon>Alphaproteobacteria</taxon>
        <taxon>Hyphomicrobiales</taxon>
        <taxon>Rhizobiaceae</taxon>
        <taxon>Rhizobium/Agrobacterium group</taxon>
        <taxon>Rhizobium</taxon>
    </lineage>
</organism>
<dbReference type="GO" id="GO:0006417">
    <property type="term" value="P:regulation of translation"/>
    <property type="evidence" value="ECO:0007669"/>
    <property type="project" value="TreeGrafter"/>
</dbReference>
<evidence type="ECO:0000256" key="1">
    <source>
        <dbReference type="SAM" id="MobiDB-lite"/>
    </source>
</evidence>
<accession>W6RPE2</accession>
<dbReference type="GO" id="GO:0005886">
    <property type="term" value="C:plasma membrane"/>
    <property type="evidence" value="ECO:0007669"/>
    <property type="project" value="InterPro"/>
</dbReference>
<feature type="domain" description="Anti-sigma K factor RskA C-terminal" evidence="2">
    <location>
        <begin position="122"/>
        <end position="244"/>
    </location>
</feature>
<dbReference type="Pfam" id="PF10099">
    <property type="entry name" value="RskA_C"/>
    <property type="match status" value="1"/>
</dbReference>
<evidence type="ECO:0000313" key="3">
    <source>
        <dbReference type="EMBL" id="CDM56201.1"/>
    </source>
</evidence>
<dbReference type="KEGG" id="rhl:LPU83_0518"/>
<evidence type="ECO:0000313" key="4">
    <source>
        <dbReference type="Proteomes" id="UP000019443"/>
    </source>
</evidence>
<proteinExistence type="predicted"/>